<reference evidence="1" key="2">
    <citation type="submission" date="2020-09" db="EMBL/GenBank/DDBJ databases">
        <authorList>
            <person name="Sun Q."/>
            <person name="Zhou Y."/>
        </authorList>
    </citation>
    <scope>NUCLEOTIDE SEQUENCE</scope>
    <source>
        <strain evidence="1">CGMCC 1.15095</strain>
    </source>
</reference>
<dbReference type="InterPro" id="IPR027417">
    <property type="entry name" value="P-loop_NTPase"/>
</dbReference>
<evidence type="ECO:0000313" key="1">
    <source>
        <dbReference type="EMBL" id="GGC13032.1"/>
    </source>
</evidence>
<gene>
    <name evidence="1" type="ORF">GCM10011494_34870</name>
</gene>
<dbReference type="Proteomes" id="UP000608154">
    <property type="component" value="Unassembled WGS sequence"/>
</dbReference>
<dbReference type="EMBL" id="BMHK01000036">
    <property type="protein sequence ID" value="GGC13032.1"/>
    <property type="molecule type" value="Genomic_DNA"/>
</dbReference>
<proteinExistence type="predicted"/>
<sequence>MNMTVDEVIAAASAKTGLTDIGDHSVLDGLQRLLRAYGEEARFTERGSQMAHADLVNYMAVRMRIEGWLKEHPELLDSPIEKPLFVFGLPRTGTTLAINLLASDPARRSFMRWEAFEPTPPPQPEELHAGPRYQAMQDKTQMALKFMPHIAAIHYEDADSPTECQFLMTPSYCSQVYESQADIPSYRDWFLHEADYLPAFQHHKRTLQVLQQHAGGRWTLKNPWHPLYLDALNAVYPDAQLVMTHRDPADVVGSICSLIRHVRAIYSDDVDLIGIGRTFIDTFEIMIERAEAFRAKHGADAIYDVQYADVMRDPIGTVRGIYERFGDPFTSEAEAAMRAYMADNQQGKHGKHSYDLAEFGLDKNEVRERFEAYIERHDIPVSSA</sequence>
<comment type="caution">
    <text evidence="1">The sequence shown here is derived from an EMBL/GenBank/DDBJ whole genome shotgun (WGS) entry which is preliminary data.</text>
</comment>
<dbReference type="Gene3D" id="3.40.50.300">
    <property type="entry name" value="P-loop containing nucleotide triphosphate hydrolases"/>
    <property type="match status" value="1"/>
</dbReference>
<accession>A0A916TVX2</accession>
<name>A0A916TVX2_9SPHN</name>
<protein>
    <submittedName>
        <fullName evidence="1">Sulfotransferase</fullName>
    </submittedName>
</protein>
<dbReference type="Pfam" id="PF13469">
    <property type="entry name" value="Sulfotransfer_3"/>
    <property type="match status" value="1"/>
</dbReference>
<evidence type="ECO:0000313" key="2">
    <source>
        <dbReference type="Proteomes" id="UP000608154"/>
    </source>
</evidence>
<dbReference type="InterPro" id="IPR052736">
    <property type="entry name" value="Stf3_sulfotransferase"/>
</dbReference>
<reference evidence="1" key="1">
    <citation type="journal article" date="2014" name="Int. J. Syst. Evol. Microbiol.">
        <title>Complete genome sequence of Corynebacterium casei LMG S-19264T (=DSM 44701T), isolated from a smear-ripened cheese.</title>
        <authorList>
            <consortium name="US DOE Joint Genome Institute (JGI-PGF)"/>
            <person name="Walter F."/>
            <person name="Albersmeier A."/>
            <person name="Kalinowski J."/>
            <person name="Ruckert C."/>
        </authorList>
    </citation>
    <scope>NUCLEOTIDE SEQUENCE</scope>
    <source>
        <strain evidence="1">CGMCC 1.15095</strain>
    </source>
</reference>
<organism evidence="1 2">
    <name type="scientific">Novosphingobium endophyticum</name>
    <dbReference type="NCBI Taxonomy" id="1955250"/>
    <lineage>
        <taxon>Bacteria</taxon>
        <taxon>Pseudomonadati</taxon>
        <taxon>Pseudomonadota</taxon>
        <taxon>Alphaproteobacteria</taxon>
        <taxon>Sphingomonadales</taxon>
        <taxon>Sphingomonadaceae</taxon>
        <taxon>Novosphingobium</taxon>
    </lineage>
</organism>
<dbReference type="PANTHER" id="PTHR36451">
    <property type="entry name" value="PAPS-DEPENDENT SULFOTRANSFERASE STF3"/>
    <property type="match status" value="1"/>
</dbReference>
<dbReference type="PANTHER" id="PTHR36451:SF1">
    <property type="entry name" value="OMEGA-HYDROXY-BETA-DIHYDROMENAQUINONE-9 SULFOTRANSFERASE STF3"/>
    <property type="match status" value="1"/>
</dbReference>
<keyword evidence="2" id="KW-1185">Reference proteome</keyword>
<dbReference type="SUPFAM" id="SSF52540">
    <property type="entry name" value="P-loop containing nucleoside triphosphate hydrolases"/>
    <property type="match status" value="1"/>
</dbReference>
<dbReference type="AlphaFoldDB" id="A0A916TVX2"/>